<dbReference type="RefSeq" id="WP_396679217.1">
    <property type="nucleotide sequence ID" value="NZ_JBIRPU010000007.1"/>
</dbReference>
<accession>A0ABW7SIW4</accession>
<keyword evidence="4 5" id="KW-0472">Membrane</keyword>
<protein>
    <submittedName>
        <fullName evidence="7">MauE/DoxX family redox-associated membrane protein</fullName>
    </submittedName>
</protein>
<organism evidence="7 8">
    <name type="scientific">Micromonospora rubida</name>
    <dbReference type="NCBI Taxonomy" id="2697657"/>
    <lineage>
        <taxon>Bacteria</taxon>
        <taxon>Bacillati</taxon>
        <taxon>Actinomycetota</taxon>
        <taxon>Actinomycetes</taxon>
        <taxon>Micromonosporales</taxon>
        <taxon>Micromonosporaceae</taxon>
        <taxon>Micromonospora</taxon>
    </lineage>
</organism>
<evidence type="ECO:0000313" key="7">
    <source>
        <dbReference type="EMBL" id="MFI0793623.1"/>
    </source>
</evidence>
<name>A0ABW7SIW4_9ACTN</name>
<evidence type="ECO:0000313" key="8">
    <source>
        <dbReference type="Proteomes" id="UP001611075"/>
    </source>
</evidence>
<feature type="domain" description="Methylamine utilisation protein MauE" evidence="6">
    <location>
        <begin position="3"/>
        <end position="146"/>
    </location>
</feature>
<dbReference type="InterPro" id="IPR009908">
    <property type="entry name" value="Methylamine_util_MauE"/>
</dbReference>
<keyword evidence="3 5" id="KW-1133">Transmembrane helix</keyword>
<dbReference type="Proteomes" id="UP001611075">
    <property type="component" value="Unassembled WGS sequence"/>
</dbReference>
<feature type="transmembrane region" description="Helical" evidence="5">
    <location>
        <begin position="158"/>
        <end position="179"/>
    </location>
</feature>
<keyword evidence="8" id="KW-1185">Reference proteome</keyword>
<evidence type="ECO:0000259" key="6">
    <source>
        <dbReference type="Pfam" id="PF07291"/>
    </source>
</evidence>
<sequence>MWYVVIGFAGLIATVFVAAVAGKVHSRSSFESFTESVLMTGVVPVRWGPPASVLAVTAEAGVPLLLAAAPVLVLAGAGAAAGRLAVIAGLALALLLLATLTAVVAVTLRRGVRAPCRCFGSGDKPLRGAHIVRNLLLLSVAGTGLVTASVAGPTGATVPAGAVLAALGGALLAGGFVIFDDLVDLFAPAPLTVVGPSRRSPVES</sequence>
<evidence type="ECO:0000256" key="5">
    <source>
        <dbReference type="SAM" id="Phobius"/>
    </source>
</evidence>
<reference evidence="7 8" key="1">
    <citation type="submission" date="2024-10" db="EMBL/GenBank/DDBJ databases">
        <title>The Natural Products Discovery Center: Release of the First 8490 Sequenced Strains for Exploring Actinobacteria Biosynthetic Diversity.</title>
        <authorList>
            <person name="Kalkreuter E."/>
            <person name="Kautsar S.A."/>
            <person name="Yang D."/>
            <person name="Bader C.D."/>
            <person name="Teijaro C.N."/>
            <person name="Fluegel L."/>
            <person name="Davis C.M."/>
            <person name="Simpson J.R."/>
            <person name="Lauterbach L."/>
            <person name="Steele A.D."/>
            <person name="Gui C."/>
            <person name="Meng S."/>
            <person name="Li G."/>
            <person name="Viehrig K."/>
            <person name="Ye F."/>
            <person name="Su P."/>
            <person name="Kiefer A.F."/>
            <person name="Nichols A."/>
            <person name="Cepeda A.J."/>
            <person name="Yan W."/>
            <person name="Fan B."/>
            <person name="Jiang Y."/>
            <person name="Adhikari A."/>
            <person name="Zheng C.-J."/>
            <person name="Schuster L."/>
            <person name="Cowan T.M."/>
            <person name="Smanski M.J."/>
            <person name="Chevrette M.G."/>
            <person name="De Carvalho L.P.S."/>
            <person name="Shen B."/>
        </authorList>
    </citation>
    <scope>NUCLEOTIDE SEQUENCE [LARGE SCALE GENOMIC DNA]</scope>
    <source>
        <strain evidence="7 8">NPDC021253</strain>
    </source>
</reference>
<dbReference type="EMBL" id="JBIRPU010000007">
    <property type="protein sequence ID" value="MFI0793623.1"/>
    <property type="molecule type" value="Genomic_DNA"/>
</dbReference>
<feature type="transmembrane region" description="Helical" evidence="5">
    <location>
        <begin position="134"/>
        <end position="152"/>
    </location>
</feature>
<evidence type="ECO:0000256" key="4">
    <source>
        <dbReference type="ARBA" id="ARBA00023136"/>
    </source>
</evidence>
<proteinExistence type="predicted"/>
<evidence type="ECO:0000256" key="2">
    <source>
        <dbReference type="ARBA" id="ARBA00022692"/>
    </source>
</evidence>
<comment type="subcellular location">
    <subcellularLocation>
        <location evidence="1">Membrane</location>
        <topology evidence="1">Multi-pass membrane protein</topology>
    </subcellularLocation>
</comment>
<evidence type="ECO:0000256" key="3">
    <source>
        <dbReference type="ARBA" id="ARBA00022989"/>
    </source>
</evidence>
<feature type="transmembrane region" description="Helical" evidence="5">
    <location>
        <begin position="64"/>
        <end position="81"/>
    </location>
</feature>
<evidence type="ECO:0000256" key="1">
    <source>
        <dbReference type="ARBA" id="ARBA00004141"/>
    </source>
</evidence>
<gene>
    <name evidence="7" type="ORF">ACH4OY_13170</name>
</gene>
<dbReference type="Pfam" id="PF07291">
    <property type="entry name" value="MauE"/>
    <property type="match status" value="1"/>
</dbReference>
<comment type="caution">
    <text evidence="7">The sequence shown here is derived from an EMBL/GenBank/DDBJ whole genome shotgun (WGS) entry which is preliminary data.</text>
</comment>
<keyword evidence="2 5" id="KW-0812">Transmembrane</keyword>
<feature type="transmembrane region" description="Helical" evidence="5">
    <location>
        <begin position="87"/>
        <end position="108"/>
    </location>
</feature>